<dbReference type="AlphaFoldDB" id="A0A0L6JL15"/>
<feature type="transmembrane region" description="Helical" evidence="8">
    <location>
        <begin position="510"/>
        <end position="534"/>
    </location>
</feature>
<gene>
    <name evidence="9" type="ORF">Bccel_1339</name>
</gene>
<comment type="function">
    <text evidence="8">Uptake of L-lactate across the membrane. Can also transport D-lactate and glycolate.</text>
</comment>
<keyword evidence="6 8" id="KW-1133">Transmembrane helix</keyword>
<sequence>MDLGTWGSLLLTLLPIAVILGMLIIWKKPADVSGIVGWLVISVIAVFFFKTSLEVIGRSTIAGFVKSFPVSLIVATSLLQMAFMEKTGALKRVIIFIKTIASENKAVQIMMISIGFGTLMVAVGATPVSILPPILIAMGYSTYVAIALPAIGYDSLCTYALLGAPVVVFYDMANGFIKQNQLGPELTLAQIGSIFFMFLPVVSTMIGFCMLWIVGKWNAIKQGWLPCLITGFVIGVVSFFTNKFENLVTLTGVLCGLAVIVAMVIYLLVTGKKIIDRSKLSKEELDYEKKFPLWKALTPWFLLIILILALNMPKDMFNYLYKEMTLPIKGLSANFKEEIKTRVLWNAYTWIFVSTILSMIFIRPTGKQIKETLQVWKKRAPRPIFSAAIFFAIGEIMNMSGFNIAEQKNVVDSMVVVLANFSSDVFKGAYGAIVGFIGLFGGFITGSEASTIGMFAKYTMATAKNLGHGITGLVIITAALAFGGGLASVISPAKLQNAAASIDKLGEENSVIKVAFVFSLILTAVTSVFALILLSTVKSLI</sequence>
<evidence type="ECO:0000256" key="2">
    <source>
        <dbReference type="ARBA" id="ARBA00010100"/>
    </source>
</evidence>
<feature type="transmembrane region" description="Helical" evidence="8">
    <location>
        <begin position="291"/>
        <end position="310"/>
    </location>
</feature>
<keyword evidence="5 8" id="KW-0812">Transmembrane</keyword>
<reference evidence="10" key="1">
    <citation type="submission" date="2015-07" db="EMBL/GenBank/DDBJ databases">
        <title>Near-Complete Genome Sequence of the Cellulolytic Bacterium Bacteroides (Pseudobacteroides) cellulosolvens ATCC 35603.</title>
        <authorList>
            <person name="Dassa B."/>
            <person name="Utturkar S.M."/>
            <person name="Klingeman D.M."/>
            <person name="Hurt R.A."/>
            <person name="Keller M."/>
            <person name="Xu J."/>
            <person name="Reddy Y.H.K."/>
            <person name="Borovok I."/>
            <person name="Grinberg I.R."/>
            <person name="Lamed R."/>
            <person name="Zhivin O."/>
            <person name="Bayer E.A."/>
            <person name="Brown S.D."/>
        </authorList>
    </citation>
    <scope>NUCLEOTIDE SEQUENCE [LARGE SCALE GENOMIC DNA]</scope>
    <source>
        <strain evidence="10">DSM 2933</strain>
    </source>
</reference>
<evidence type="ECO:0000256" key="4">
    <source>
        <dbReference type="ARBA" id="ARBA00022475"/>
    </source>
</evidence>
<dbReference type="InterPro" id="IPR003804">
    <property type="entry name" value="Lactate_perm"/>
</dbReference>
<evidence type="ECO:0000313" key="9">
    <source>
        <dbReference type="EMBL" id="KNY26077.1"/>
    </source>
</evidence>
<dbReference type="PANTHER" id="PTHR30003:SF2">
    <property type="entry name" value="L-LACTATE PERMEASE"/>
    <property type="match status" value="1"/>
</dbReference>
<feature type="transmembrane region" description="Helical" evidence="8">
    <location>
        <begin position="425"/>
        <end position="445"/>
    </location>
</feature>
<feature type="transmembrane region" description="Helical" evidence="8">
    <location>
        <begin position="247"/>
        <end position="270"/>
    </location>
</feature>
<keyword evidence="3 8" id="KW-0813">Transport</keyword>
<feature type="transmembrane region" description="Helical" evidence="8">
    <location>
        <begin position="6"/>
        <end position="25"/>
    </location>
</feature>
<feature type="transmembrane region" description="Helical" evidence="8">
    <location>
        <begin position="343"/>
        <end position="362"/>
    </location>
</feature>
<dbReference type="OrthoDB" id="9761056at2"/>
<feature type="transmembrane region" description="Helical" evidence="8">
    <location>
        <begin position="466"/>
        <end position="490"/>
    </location>
</feature>
<dbReference type="EMBL" id="LGTC01000001">
    <property type="protein sequence ID" value="KNY26077.1"/>
    <property type="molecule type" value="Genomic_DNA"/>
</dbReference>
<evidence type="ECO:0000256" key="6">
    <source>
        <dbReference type="ARBA" id="ARBA00022989"/>
    </source>
</evidence>
<comment type="similarity">
    <text evidence="2 8">Belongs to the lactate permease family.</text>
</comment>
<evidence type="ECO:0000256" key="7">
    <source>
        <dbReference type="ARBA" id="ARBA00023136"/>
    </source>
</evidence>
<dbReference type="RefSeq" id="WP_036944298.1">
    <property type="nucleotide sequence ID" value="NZ_JQKC01000027.1"/>
</dbReference>
<feature type="transmembrane region" description="Helical" evidence="8">
    <location>
        <begin position="32"/>
        <end position="49"/>
    </location>
</feature>
<dbReference type="GO" id="GO:0015129">
    <property type="term" value="F:lactate transmembrane transporter activity"/>
    <property type="evidence" value="ECO:0007669"/>
    <property type="project" value="UniProtKB-UniRule"/>
</dbReference>
<dbReference type="GO" id="GO:0005886">
    <property type="term" value="C:plasma membrane"/>
    <property type="evidence" value="ECO:0007669"/>
    <property type="project" value="UniProtKB-SubCell"/>
</dbReference>
<feature type="transmembrane region" description="Helical" evidence="8">
    <location>
        <begin position="105"/>
        <end position="124"/>
    </location>
</feature>
<keyword evidence="7 8" id="KW-0472">Membrane</keyword>
<dbReference type="PANTHER" id="PTHR30003">
    <property type="entry name" value="L-LACTATE PERMEASE"/>
    <property type="match status" value="1"/>
</dbReference>
<accession>A0A0L6JL15</accession>
<evidence type="ECO:0000256" key="3">
    <source>
        <dbReference type="ARBA" id="ARBA00022448"/>
    </source>
</evidence>
<evidence type="ECO:0000256" key="1">
    <source>
        <dbReference type="ARBA" id="ARBA00004651"/>
    </source>
</evidence>
<feature type="transmembrane region" description="Helical" evidence="8">
    <location>
        <begin position="223"/>
        <end position="241"/>
    </location>
</feature>
<feature type="transmembrane region" description="Helical" evidence="8">
    <location>
        <begin position="189"/>
        <end position="214"/>
    </location>
</feature>
<dbReference type="PATRIC" id="fig|398512.5.peg.1391"/>
<dbReference type="GO" id="GO:0015295">
    <property type="term" value="F:solute:proton symporter activity"/>
    <property type="evidence" value="ECO:0007669"/>
    <property type="project" value="TreeGrafter"/>
</dbReference>
<keyword evidence="4 8" id="KW-1003">Cell membrane</keyword>
<feature type="transmembrane region" description="Helical" evidence="8">
    <location>
        <begin position="61"/>
        <end position="84"/>
    </location>
</feature>
<feature type="transmembrane region" description="Helical" evidence="8">
    <location>
        <begin position="383"/>
        <end position="405"/>
    </location>
</feature>
<dbReference type="Pfam" id="PF02652">
    <property type="entry name" value="Lactate_perm"/>
    <property type="match status" value="1"/>
</dbReference>
<protein>
    <recommendedName>
        <fullName evidence="8">L-lactate permease</fullName>
    </recommendedName>
</protein>
<keyword evidence="10" id="KW-1185">Reference proteome</keyword>
<name>A0A0L6JL15_9FIRM</name>
<organism evidence="9 10">
    <name type="scientific">Pseudobacteroides cellulosolvens ATCC 35603 = DSM 2933</name>
    <dbReference type="NCBI Taxonomy" id="398512"/>
    <lineage>
        <taxon>Bacteria</taxon>
        <taxon>Bacillati</taxon>
        <taxon>Bacillota</taxon>
        <taxon>Clostridia</taxon>
        <taxon>Eubacteriales</taxon>
        <taxon>Oscillospiraceae</taxon>
        <taxon>Pseudobacteroides</taxon>
    </lineage>
</organism>
<evidence type="ECO:0000256" key="8">
    <source>
        <dbReference type="RuleBase" id="RU365092"/>
    </source>
</evidence>
<dbReference type="eggNOG" id="COG1620">
    <property type="taxonomic scope" value="Bacteria"/>
</dbReference>
<dbReference type="Proteomes" id="UP000036923">
    <property type="component" value="Unassembled WGS sequence"/>
</dbReference>
<dbReference type="STRING" id="398512.Bccel_1339"/>
<comment type="caution">
    <text evidence="9">The sequence shown here is derived from an EMBL/GenBank/DDBJ whole genome shotgun (WGS) entry which is preliminary data.</text>
</comment>
<comment type="subcellular location">
    <subcellularLocation>
        <location evidence="1 8">Cell membrane</location>
        <topology evidence="1 8">Multi-pass membrane protein</topology>
    </subcellularLocation>
</comment>
<evidence type="ECO:0000256" key="5">
    <source>
        <dbReference type="ARBA" id="ARBA00022692"/>
    </source>
</evidence>
<proteinExistence type="inferred from homology"/>
<evidence type="ECO:0000313" key="10">
    <source>
        <dbReference type="Proteomes" id="UP000036923"/>
    </source>
</evidence>